<dbReference type="InterPro" id="IPR052511">
    <property type="entry name" value="ATP-dep_Helicase"/>
</dbReference>
<gene>
    <name evidence="1" type="ORF">H9L22_11170</name>
</gene>
<sequence length="321" mass="36216">MTLLATNDNELLRAVALLLLWSESFVEAIKAPPSPAHIAAQQLLAITLQEGQVGRNVWRDWIGDLPLIAPEDEESLLSELLDQGWLASDGDMLIVGPTAEGRYGRRHFMEVMTVFTSDPQVTVLHGRSEIGSVDPMVLLTKTTGPRRLALAGRSWVVTSVDWPHRRAYVEPSAGVGLARWMGSPSPLSFELVDAMRRVLLGAELTGVTLSRRAKEQLEEIRTTHANRVDARRTVLLHESEETRWWRWAGSRANAVLWSALNLTRRRRAYATLSRRSAMTTWYSVRMRHPLSYARRWRPPGPGSDVISRAWSRRSRSERSGI</sequence>
<reference evidence="1 2" key="1">
    <citation type="submission" date="2020-08" db="EMBL/GenBank/DDBJ databases">
        <title>Genome sequence of Tessaracoccus defluvii JCM 17540T.</title>
        <authorList>
            <person name="Hyun D.-W."/>
            <person name="Bae J.-W."/>
        </authorList>
    </citation>
    <scope>NUCLEOTIDE SEQUENCE [LARGE SCALE GENOMIC DNA]</scope>
    <source>
        <strain evidence="1 2">JCM 17540</strain>
    </source>
</reference>
<dbReference type="Proteomes" id="UP000516117">
    <property type="component" value="Chromosome"/>
</dbReference>
<proteinExistence type="predicted"/>
<dbReference type="GO" id="GO:0016887">
    <property type="term" value="F:ATP hydrolysis activity"/>
    <property type="evidence" value="ECO:0007669"/>
    <property type="project" value="TreeGrafter"/>
</dbReference>
<accession>A0A7H0H2U4</accession>
<evidence type="ECO:0000313" key="1">
    <source>
        <dbReference type="EMBL" id="QNP54860.1"/>
    </source>
</evidence>
<dbReference type="PANTHER" id="PTHR47962">
    <property type="entry name" value="ATP-DEPENDENT HELICASE LHR-RELATED-RELATED"/>
    <property type="match status" value="1"/>
</dbReference>
<dbReference type="KEGG" id="tdf:H9L22_11170"/>
<dbReference type="RefSeq" id="WP_187719996.1">
    <property type="nucleotide sequence ID" value="NZ_BAABBL010000004.1"/>
</dbReference>
<keyword evidence="2" id="KW-1185">Reference proteome</keyword>
<dbReference type="GO" id="GO:0003677">
    <property type="term" value="F:DNA binding"/>
    <property type="evidence" value="ECO:0007669"/>
    <property type="project" value="TreeGrafter"/>
</dbReference>
<protein>
    <submittedName>
        <fullName evidence="1">Uncharacterized protein</fullName>
    </submittedName>
</protein>
<dbReference type="PANTHER" id="PTHR47962:SF5">
    <property type="entry name" value="ATP-DEPENDENT HELICASE LHR-RELATED"/>
    <property type="match status" value="1"/>
</dbReference>
<evidence type="ECO:0000313" key="2">
    <source>
        <dbReference type="Proteomes" id="UP000516117"/>
    </source>
</evidence>
<dbReference type="EMBL" id="CP060789">
    <property type="protein sequence ID" value="QNP54860.1"/>
    <property type="molecule type" value="Genomic_DNA"/>
</dbReference>
<organism evidence="1 2">
    <name type="scientific">Tessaracoccus defluvii</name>
    <dbReference type="NCBI Taxonomy" id="1285901"/>
    <lineage>
        <taxon>Bacteria</taxon>
        <taxon>Bacillati</taxon>
        <taxon>Actinomycetota</taxon>
        <taxon>Actinomycetes</taxon>
        <taxon>Propionibacteriales</taxon>
        <taxon>Propionibacteriaceae</taxon>
        <taxon>Tessaracoccus</taxon>
    </lineage>
</organism>
<dbReference type="AlphaFoldDB" id="A0A7H0H2U4"/>
<name>A0A7H0H2U4_9ACTN</name>